<sequence>MATLTNLGGVLAALLFAYLFFALLYPEKLS</sequence>
<feature type="transmembrane region" description="Helical" evidence="1">
    <location>
        <begin position="6"/>
        <end position="25"/>
    </location>
</feature>
<keyword evidence="1" id="KW-0472">Membrane</keyword>
<dbReference type="Proteomes" id="UP001160301">
    <property type="component" value="Unassembled WGS sequence"/>
</dbReference>
<comment type="caution">
    <text evidence="2">The sequence shown here is derived from an EMBL/GenBank/DDBJ whole genome shotgun (WGS) entry which is preliminary data.</text>
</comment>
<dbReference type="InterPro" id="IPR011726">
    <property type="entry name" value="KdpF"/>
</dbReference>
<proteinExistence type="predicted"/>
<dbReference type="Pfam" id="PF09604">
    <property type="entry name" value="Potass_KdpF"/>
    <property type="match status" value="1"/>
</dbReference>
<keyword evidence="1" id="KW-1133">Transmembrane helix</keyword>
<gene>
    <name evidence="2" type="primary">kdpF</name>
    <name evidence="2" type="ORF">QHF89_43670</name>
</gene>
<evidence type="ECO:0000256" key="1">
    <source>
        <dbReference type="SAM" id="Phobius"/>
    </source>
</evidence>
<organism evidence="2 3">
    <name type="scientific">Polyangium sorediatum</name>
    <dbReference type="NCBI Taxonomy" id="889274"/>
    <lineage>
        <taxon>Bacteria</taxon>
        <taxon>Pseudomonadati</taxon>
        <taxon>Myxococcota</taxon>
        <taxon>Polyangia</taxon>
        <taxon>Polyangiales</taxon>
        <taxon>Polyangiaceae</taxon>
        <taxon>Polyangium</taxon>
    </lineage>
</organism>
<reference evidence="2 3" key="1">
    <citation type="submission" date="2023-04" db="EMBL/GenBank/DDBJ databases">
        <title>The genome sequence of Polyangium sorediatum DSM14670.</title>
        <authorList>
            <person name="Zhang X."/>
        </authorList>
    </citation>
    <scope>NUCLEOTIDE SEQUENCE [LARGE SCALE GENOMIC DNA]</scope>
    <source>
        <strain evidence="2 3">DSM 14670</strain>
    </source>
</reference>
<keyword evidence="3" id="KW-1185">Reference proteome</keyword>
<evidence type="ECO:0000313" key="3">
    <source>
        <dbReference type="Proteomes" id="UP001160301"/>
    </source>
</evidence>
<keyword evidence="1" id="KW-0812">Transmembrane</keyword>
<accession>A0ABT6P799</accession>
<dbReference type="NCBIfam" id="TIGR02115">
    <property type="entry name" value="potass_kdpF"/>
    <property type="match status" value="1"/>
</dbReference>
<protein>
    <submittedName>
        <fullName evidence="2">K(+)-transporting ATPase subunit F</fullName>
    </submittedName>
</protein>
<evidence type="ECO:0000313" key="2">
    <source>
        <dbReference type="EMBL" id="MDI1436485.1"/>
    </source>
</evidence>
<name>A0ABT6P799_9BACT</name>
<dbReference type="EMBL" id="JARZHI010000083">
    <property type="protein sequence ID" value="MDI1436485.1"/>
    <property type="molecule type" value="Genomic_DNA"/>
</dbReference>
<dbReference type="RefSeq" id="WP_136968061.1">
    <property type="nucleotide sequence ID" value="NZ_JARZHI010000083.1"/>
</dbReference>